<dbReference type="Proteomes" id="UP001500469">
    <property type="component" value="Unassembled WGS sequence"/>
</dbReference>
<name>A0ABN1N439_9BACT</name>
<proteinExistence type="predicted"/>
<evidence type="ECO:0000313" key="3">
    <source>
        <dbReference type="Proteomes" id="UP001500469"/>
    </source>
</evidence>
<dbReference type="EMBL" id="BAAAFI010000044">
    <property type="protein sequence ID" value="GAA0880479.1"/>
    <property type="molecule type" value="Genomic_DNA"/>
</dbReference>
<keyword evidence="3" id="KW-1185">Reference proteome</keyword>
<sequence length="60" mass="7001">MKPRLKHGNFDKWQNEKEGGTPEPILSLHFCHLSEWQFRISIDVSSYSDGFVQLIDVPKN</sequence>
<gene>
    <name evidence="2" type="ORF">GCM10009119_34490</name>
</gene>
<evidence type="ECO:0000256" key="1">
    <source>
        <dbReference type="SAM" id="MobiDB-lite"/>
    </source>
</evidence>
<feature type="compositionally biased region" description="Basic and acidic residues" evidence="1">
    <location>
        <begin position="8"/>
        <end position="20"/>
    </location>
</feature>
<comment type="caution">
    <text evidence="2">The sequence shown here is derived from an EMBL/GenBank/DDBJ whole genome shotgun (WGS) entry which is preliminary data.</text>
</comment>
<protein>
    <submittedName>
        <fullName evidence="2">Uncharacterized protein</fullName>
    </submittedName>
</protein>
<dbReference type="RefSeq" id="WP_343853862.1">
    <property type="nucleotide sequence ID" value="NZ_BAAAFI010000044.1"/>
</dbReference>
<evidence type="ECO:0000313" key="2">
    <source>
        <dbReference type="EMBL" id="GAA0880479.1"/>
    </source>
</evidence>
<organism evidence="2 3">
    <name type="scientific">Algoriphagus jejuensis</name>
    <dbReference type="NCBI Taxonomy" id="419934"/>
    <lineage>
        <taxon>Bacteria</taxon>
        <taxon>Pseudomonadati</taxon>
        <taxon>Bacteroidota</taxon>
        <taxon>Cytophagia</taxon>
        <taxon>Cytophagales</taxon>
        <taxon>Cyclobacteriaceae</taxon>
        <taxon>Algoriphagus</taxon>
    </lineage>
</organism>
<feature type="region of interest" description="Disordered" evidence="1">
    <location>
        <begin position="1"/>
        <end position="20"/>
    </location>
</feature>
<accession>A0ABN1N439</accession>
<reference evidence="2 3" key="1">
    <citation type="journal article" date="2019" name="Int. J. Syst. Evol. Microbiol.">
        <title>The Global Catalogue of Microorganisms (GCM) 10K type strain sequencing project: providing services to taxonomists for standard genome sequencing and annotation.</title>
        <authorList>
            <consortium name="The Broad Institute Genomics Platform"/>
            <consortium name="The Broad Institute Genome Sequencing Center for Infectious Disease"/>
            <person name="Wu L."/>
            <person name="Ma J."/>
        </authorList>
    </citation>
    <scope>NUCLEOTIDE SEQUENCE [LARGE SCALE GENOMIC DNA]</scope>
    <source>
        <strain evidence="2 3">JCM 16112</strain>
    </source>
</reference>